<dbReference type="RefSeq" id="WP_282213227.1">
    <property type="nucleotide sequence ID" value="NZ_OX458332.1"/>
</dbReference>
<evidence type="ECO:0000256" key="7">
    <source>
        <dbReference type="ARBA" id="ARBA00023237"/>
    </source>
</evidence>
<dbReference type="EMBL" id="OX458332">
    <property type="protein sequence ID" value="CAI8838769.1"/>
    <property type="molecule type" value="Genomic_DNA"/>
</dbReference>
<keyword evidence="4" id="KW-0812">Transmembrane</keyword>
<evidence type="ECO:0000256" key="1">
    <source>
        <dbReference type="ARBA" id="ARBA00004571"/>
    </source>
</evidence>
<evidence type="ECO:0000256" key="3">
    <source>
        <dbReference type="ARBA" id="ARBA00022452"/>
    </source>
</evidence>
<evidence type="ECO:0000256" key="2">
    <source>
        <dbReference type="ARBA" id="ARBA00008163"/>
    </source>
</evidence>
<evidence type="ECO:0000313" key="9">
    <source>
        <dbReference type="EMBL" id="CAI8838769.1"/>
    </source>
</evidence>
<evidence type="ECO:0000256" key="5">
    <source>
        <dbReference type="ARBA" id="ARBA00022729"/>
    </source>
</evidence>
<accession>A0AA35Y0T0</accession>
<dbReference type="PANTHER" id="PTHR35093:SF8">
    <property type="entry name" value="OUTER MEMBRANE PROTEIN NMB0088-RELATED"/>
    <property type="match status" value="1"/>
</dbReference>
<feature type="signal peptide" evidence="8">
    <location>
        <begin position="1"/>
        <end position="27"/>
    </location>
</feature>
<dbReference type="InterPro" id="IPR005017">
    <property type="entry name" value="OMPP1/FadL/TodX"/>
</dbReference>
<keyword evidence="3" id="KW-1134">Transmembrane beta strand</keyword>
<dbReference type="GO" id="GO:0009279">
    <property type="term" value="C:cell outer membrane"/>
    <property type="evidence" value="ECO:0007669"/>
    <property type="project" value="UniProtKB-SubCell"/>
</dbReference>
<dbReference type="AlphaFoldDB" id="A0AA35Y0T0"/>
<dbReference type="SUPFAM" id="SSF56935">
    <property type="entry name" value="Porins"/>
    <property type="match status" value="1"/>
</dbReference>
<dbReference type="PANTHER" id="PTHR35093">
    <property type="entry name" value="OUTER MEMBRANE PROTEIN NMB0088-RELATED"/>
    <property type="match status" value="1"/>
</dbReference>
<comment type="subcellular location">
    <subcellularLocation>
        <location evidence="1">Cell outer membrane</location>
        <topology evidence="1">Multi-pass membrane protein</topology>
    </subcellularLocation>
</comment>
<keyword evidence="5 8" id="KW-0732">Signal</keyword>
<dbReference type="Pfam" id="PF03349">
    <property type="entry name" value="Toluene_X"/>
    <property type="match status" value="1"/>
</dbReference>
<evidence type="ECO:0000256" key="6">
    <source>
        <dbReference type="ARBA" id="ARBA00023136"/>
    </source>
</evidence>
<dbReference type="GO" id="GO:0015483">
    <property type="term" value="F:long-chain fatty acid transporting porin activity"/>
    <property type="evidence" value="ECO:0007669"/>
    <property type="project" value="TreeGrafter"/>
</dbReference>
<organism evidence="9 10">
    <name type="scientific">Methylococcus capsulatus</name>
    <dbReference type="NCBI Taxonomy" id="414"/>
    <lineage>
        <taxon>Bacteria</taxon>
        <taxon>Pseudomonadati</taxon>
        <taxon>Pseudomonadota</taxon>
        <taxon>Gammaproteobacteria</taxon>
        <taxon>Methylococcales</taxon>
        <taxon>Methylococcaceae</taxon>
        <taxon>Methylococcus</taxon>
    </lineage>
</organism>
<evidence type="ECO:0000256" key="4">
    <source>
        <dbReference type="ARBA" id="ARBA00022692"/>
    </source>
</evidence>
<comment type="similarity">
    <text evidence="2">Belongs to the OmpP1/FadL family.</text>
</comment>
<keyword evidence="7" id="KW-0998">Cell outer membrane</keyword>
<evidence type="ECO:0000313" key="10">
    <source>
        <dbReference type="Proteomes" id="UP001158598"/>
    </source>
</evidence>
<dbReference type="Gene3D" id="2.40.160.60">
    <property type="entry name" value="Outer membrane protein transport protein (OMPP1/FadL/TodX)"/>
    <property type="match status" value="1"/>
</dbReference>
<protein>
    <submittedName>
        <fullName evidence="9">Long-chain fatty acid transport protein</fullName>
    </submittedName>
</protein>
<dbReference type="Proteomes" id="UP001158598">
    <property type="component" value="Chromosome"/>
</dbReference>
<feature type="chain" id="PRO_5041386179" evidence="8">
    <location>
        <begin position="28"/>
        <end position="441"/>
    </location>
</feature>
<evidence type="ECO:0000256" key="8">
    <source>
        <dbReference type="SAM" id="SignalP"/>
    </source>
</evidence>
<reference evidence="9" key="1">
    <citation type="submission" date="2023-03" db="EMBL/GenBank/DDBJ databases">
        <authorList>
            <person name="Pearce D."/>
        </authorList>
    </citation>
    <scope>NUCLEOTIDE SEQUENCE</scope>
    <source>
        <strain evidence="9">Mc</strain>
    </source>
</reference>
<sequence length="441" mass="47249">MRERISSSAWRLIGFAAGLLASVPVLATDGHVLHGVGSVNQAMGGAGIATSIDAIGSNYNNVSSISFLEKDSVEFGAELFIPDRSFSASTPFASGRVDSSTREAVIPSVGLAYKIDQDWTFGFTALGIGGFGVDYPANLPNASGNFNPLAVPQQFGGFGSIYSNYQLMQITPSIAYRLNRDFSVGVGFNLDWASLAVDPWPATPPNASGYPSGSHAATSWGQGFTVGATYQALSNLALGLSFKSPQWFSDFGWNSQYPNGTPAKFQFQLDYPMIVGGGLSYKPVEDLILAADLKWINYSGTNGFEKKNFAASASGPYVQGFGWENIWTVALGAQYRITPRFTLRAGYNYSDNPIPSDQQFFNVFAPAIVQHHLTLGGGFNFTPALELNLAYYHAFQNDVSGSFISSGGPGYPAMNQPIPGTSVTNRLAENSVSAQVVYRFD</sequence>
<keyword evidence="6" id="KW-0472">Membrane</keyword>
<proteinExistence type="inferred from homology"/>
<name>A0AA35Y0T0_METCP</name>
<gene>
    <name evidence="9" type="ORF">MCNOR_2276</name>
</gene>